<evidence type="ECO:0000256" key="8">
    <source>
        <dbReference type="ARBA" id="ARBA00023157"/>
    </source>
</evidence>
<dbReference type="PANTHER" id="PTHR11738">
    <property type="entry name" value="MHC CLASS I NK CELL RECEPTOR"/>
    <property type="match status" value="1"/>
</dbReference>
<dbReference type="InterPro" id="IPR007110">
    <property type="entry name" value="Ig-like_dom"/>
</dbReference>
<keyword evidence="2" id="KW-1003">Cell membrane</keyword>
<feature type="region of interest" description="Disordered" evidence="11">
    <location>
        <begin position="581"/>
        <end position="629"/>
    </location>
</feature>
<protein>
    <recommendedName>
        <fullName evidence="13">Ig-like domain-containing protein</fullName>
    </recommendedName>
</protein>
<keyword evidence="8" id="KW-1015">Disulfide bond</keyword>
<dbReference type="SMART" id="SM00408">
    <property type="entry name" value="IGc2"/>
    <property type="match status" value="3"/>
</dbReference>
<dbReference type="InterPro" id="IPR013783">
    <property type="entry name" value="Ig-like_fold"/>
</dbReference>
<evidence type="ECO:0000256" key="7">
    <source>
        <dbReference type="ARBA" id="ARBA00023136"/>
    </source>
</evidence>
<feature type="signal peptide" evidence="12">
    <location>
        <begin position="1"/>
        <end position="23"/>
    </location>
</feature>
<evidence type="ECO:0000259" key="13">
    <source>
        <dbReference type="PROSITE" id="PS50835"/>
    </source>
</evidence>
<dbReference type="InterPro" id="IPR013151">
    <property type="entry name" value="Immunoglobulin_dom"/>
</dbReference>
<gene>
    <name evidence="14" type="ORF">mPipKuh1_007566</name>
</gene>
<feature type="compositionally biased region" description="Low complexity" evidence="11">
    <location>
        <begin position="619"/>
        <end position="628"/>
    </location>
</feature>
<evidence type="ECO:0000256" key="10">
    <source>
        <dbReference type="ARBA" id="ARBA00023319"/>
    </source>
</evidence>
<keyword evidence="4 12" id="KW-0732">Signal</keyword>
<keyword evidence="7" id="KW-0472">Membrane</keyword>
<dbReference type="PROSITE" id="PS50835">
    <property type="entry name" value="IG_LIKE"/>
    <property type="match status" value="1"/>
</dbReference>
<keyword evidence="3" id="KW-0812">Transmembrane</keyword>
<dbReference type="EMBL" id="JACAGB010000111">
    <property type="protein sequence ID" value="KAF6269457.1"/>
    <property type="molecule type" value="Genomic_DNA"/>
</dbReference>
<evidence type="ECO:0000256" key="1">
    <source>
        <dbReference type="ARBA" id="ARBA00004162"/>
    </source>
</evidence>
<keyword evidence="15" id="KW-1185">Reference proteome</keyword>
<evidence type="ECO:0000256" key="4">
    <source>
        <dbReference type="ARBA" id="ARBA00022729"/>
    </source>
</evidence>
<evidence type="ECO:0000256" key="6">
    <source>
        <dbReference type="ARBA" id="ARBA00022989"/>
    </source>
</evidence>
<dbReference type="InterPro" id="IPR003598">
    <property type="entry name" value="Ig_sub2"/>
</dbReference>
<comment type="caution">
    <text evidence="14">The sequence shown here is derived from an EMBL/GenBank/DDBJ whole genome shotgun (WGS) entry which is preliminary data.</text>
</comment>
<evidence type="ECO:0000256" key="9">
    <source>
        <dbReference type="ARBA" id="ARBA00023180"/>
    </source>
</evidence>
<name>A0A7J7R0D3_PIPKU</name>
<evidence type="ECO:0000256" key="5">
    <source>
        <dbReference type="ARBA" id="ARBA00022737"/>
    </source>
</evidence>
<sequence>MMSILSVLLYLGLSLDQRTHVKAGTLPKPTLWAEPGRVILYGSSVTLWCQGSLKAQEYRLYADGSLQHLETQKSLESGDRAKFLITGKYAERYTCNYLSHTGSSEHSDPLQLVVTGPYSKPSLSALPSPVLPSGGNVILQCVSVEAFDRFLLTKEGDHMLFSTLDSQPQPNGGSQALFPVGPVTSGHRWTFRCYGNFEKNPQEWSDPSDPLNLLVSGAKEYRLNQGTIIAPRYKEKPLQPGNKAKFSITYMTEHDAGIYHCYYCNPTGWSERSDPLELVVTGSFSKPSLSALPSPLVSSGRNVTLQCRSGQGFGRFLLTKEKEHRLSWALDSQQLPSGQFLALFPVGPVIPSHRWMFRCYNCYRDMPYVCSHPSNALELLVPGEFGKPSLLTQLGPIMGYGQSLTLQCHSDANYDRFALHKEVRRDLLQSLVLQPQVWLSQTHFRLGTVSSSHGGRYRCYGGYKLSSEWSAPSDPLDILVAGWLSDRPSLSVQPGPRVASGENVTLLCQSQSQRDTFLLSKEGSADTPLRLRSDHQAQQYQAEFSMSPVTSAHGGTYRCYSSRSSSAFLLSVPSEPLELLVSESSGGTSPPPTEPTSTAGAVLDPKDRQAEEGRQMDSQAAAPDAPQDVTYAQLNLLALRRQTSALPSSPSEEPPEEPCVYAALAIH</sequence>
<dbReference type="Pfam" id="PF00047">
    <property type="entry name" value="ig"/>
    <property type="match status" value="1"/>
</dbReference>
<dbReference type="InterPro" id="IPR050412">
    <property type="entry name" value="Ig-like_Receptors_ImmuneReg"/>
</dbReference>
<dbReference type="Pfam" id="PF13895">
    <property type="entry name" value="Ig_2"/>
    <property type="match status" value="1"/>
</dbReference>
<reference evidence="14 15" key="1">
    <citation type="journal article" date="2020" name="Nature">
        <title>Six reference-quality genomes reveal evolution of bat adaptations.</title>
        <authorList>
            <person name="Jebb D."/>
            <person name="Huang Z."/>
            <person name="Pippel M."/>
            <person name="Hughes G.M."/>
            <person name="Lavrichenko K."/>
            <person name="Devanna P."/>
            <person name="Winkler S."/>
            <person name="Jermiin L.S."/>
            <person name="Skirmuntt E.C."/>
            <person name="Katzourakis A."/>
            <person name="Burkitt-Gray L."/>
            <person name="Ray D.A."/>
            <person name="Sullivan K.A.M."/>
            <person name="Roscito J.G."/>
            <person name="Kirilenko B.M."/>
            <person name="Davalos L.M."/>
            <person name="Corthals A.P."/>
            <person name="Power M.L."/>
            <person name="Jones G."/>
            <person name="Ransome R.D."/>
            <person name="Dechmann D.K.N."/>
            <person name="Locatelli A.G."/>
            <person name="Puechmaille S.J."/>
            <person name="Fedrigo O."/>
            <person name="Jarvis E.D."/>
            <person name="Hiller M."/>
            <person name="Vernes S.C."/>
            <person name="Myers E.W."/>
            <person name="Teeling E.C."/>
        </authorList>
    </citation>
    <scope>NUCLEOTIDE SEQUENCE [LARGE SCALE GENOMIC DNA]</scope>
    <source>
        <strain evidence="14">MPipKuh1</strain>
        <tissue evidence="14">Flight muscle</tissue>
    </source>
</reference>
<keyword evidence="9" id="KW-0325">Glycoprotein</keyword>
<dbReference type="FunFam" id="2.60.40.10:FF:000049">
    <property type="entry name" value="Leukocyte immunoglobulin-like receptor subfamily B member 1"/>
    <property type="match status" value="5"/>
</dbReference>
<evidence type="ECO:0000256" key="12">
    <source>
        <dbReference type="SAM" id="SignalP"/>
    </source>
</evidence>
<evidence type="ECO:0000256" key="3">
    <source>
        <dbReference type="ARBA" id="ARBA00022692"/>
    </source>
</evidence>
<feature type="chain" id="PRO_5029802106" description="Ig-like domain-containing protein" evidence="12">
    <location>
        <begin position="24"/>
        <end position="667"/>
    </location>
</feature>
<feature type="compositionally biased region" description="Basic and acidic residues" evidence="11">
    <location>
        <begin position="604"/>
        <end position="615"/>
    </location>
</feature>
<dbReference type="AlphaFoldDB" id="A0A7J7R0D3"/>
<evidence type="ECO:0000256" key="2">
    <source>
        <dbReference type="ARBA" id="ARBA00022475"/>
    </source>
</evidence>
<keyword evidence="5" id="KW-0677">Repeat</keyword>
<keyword evidence="10" id="KW-0393">Immunoglobulin domain</keyword>
<dbReference type="Gene3D" id="2.60.40.10">
    <property type="entry name" value="Immunoglobulins"/>
    <property type="match status" value="6"/>
</dbReference>
<accession>A0A7J7R0D3</accession>
<feature type="domain" description="Ig-like" evidence="13">
    <location>
        <begin position="488"/>
        <end position="571"/>
    </location>
</feature>
<dbReference type="GO" id="GO:0005886">
    <property type="term" value="C:plasma membrane"/>
    <property type="evidence" value="ECO:0007669"/>
    <property type="project" value="UniProtKB-SubCell"/>
</dbReference>
<dbReference type="GO" id="GO:0002764">
    <property type="term" value="P:immune response-regulating signaling pathway"/>
    <property type="evidence" value="ECO:0007669"/>
    <property type="project" value="TreeGrafter"/>
</dbReference>
<organism evidence="14 15">
    <name type="scientific">Pipistrellus kuhlii</name>
    <name type="common">Kuhl's pipistrelle</name>
    <dbReference type="NCBI Taxonomy" id="59472"/>
    <lineage>
        <taxon>Eukaryota</taxon>
        <taxon>Metazoa</taxon>
        <taxon>Chordata</taxon>
        <taxon>Craniata</taxon>
        <taxon>Vertebrata</taxon>
        <taxon>Euteleostomi</taxon>
        <taxon>Mammalia</taxon>
        <taxon>Eutheria</taxon>
        <taxon>Laurasiatheria</taxon>
        <taxon>Chiroptera</taxon>
        <taxon>Yangochiroptera</taxon>
        <taxon>Vespertilionidae</taxon>
        <taxon>Pipistrellus</taxon>
    </lineage>
</organism>
<evidence type="ECO:0000313" key="14">
    <source>
        <dbReference type="EMBL" id="KAF6269457.1"/>
    </source>
</evidence>
<comment type="subcellular location">
    <subcellularLocation>
        <location evidence="1">Cell membrane</location>
        <topology evidence="1">Single-pass membrane protein</topology>
    </subcellularLocation>
</comment>
<dbReference type="PANTHER" id="PTHR11738:SF179">
    <property type="entry name" value="LEUKOCYTE IMMUNOGLOBULIN-LIKE RECEPTOR SUBFAMILY A MEMBER 5"/>
    <property type="match status" value="1"/>
</dbReference>
<dbReference type="Proteomes" id="UP000558488">
    <property type="component" value="Unassembled WGS sequence"/>
</dbReference>
<dbReference type="GO" id="GO:0019221">
    <property type="term" value="P:cytokine-mediated signaling pathway"/>
    <property type="evidence" value="ECO:0007669"/>
    <property type="project" value="TreeGrafter"/>
</dbReference>
<dbReference type="GO" id="GO:0032396">
    <property type="term" value="F:inhibitory MHC class I receptor activity"/>
    <property type="evidence" value="ECO:0007669"/>
    <property type="project" value="TreeGrafter"/>
</dbReference>
<dbReference type="InterPro" id="IPR003599">
    <property type="entry name" value="Ig_sub"/>
</dbReference>
<dbReference type="InterPro" id="IPR036179">
    <property type="entry name" value="Ig-like_dom_sf"/>
</dbReference>
<proteinExistence type="predicted"/>
<evidence type="ECO:0000313" key="15">
    <source>
        <dbReference type="Proteomes" id="UP000558488"/>
    </source>
</evidence>
<dbReference type="SUPFAM" id="SSF48726">
    <property type="entry name" value="Immunoglobulin"/>
    <property type="match status" value="6"/>
</dbReference>
<keyword evidence="6" id="KW-1133">Transmembrane helix</keyword>
<evidence type="ECO:0000256" key="11">
    <source>
        <dbReference type="SAM" id="MobiDB-lite"/>
    </source>
</evidence>
<dbReference type="SMART" id="SM00409">
    <property type="entry name" value="IG"/>
    <property type="match status" value="3"/>
</dbReference>